<keyword evidence="2" id="KW-1185">Reference proteome</keyword>
<comment type="caution">
    <text evidence="1">The sequence shown here is derived from an EMBL/GenBank/DDBJ whole genome shotgun (WGS) entry which is preliminary data.</text>
</comment>
<dbReference type="Proteomes" id="UP001628281">
    <property type="component" value="Unassembled WGS sequence"/>
</dbReference>
<evidence type="ECO:0008006" key="3">
    <source>
        <dbReference type="Google" id="ProtNLM"/>
    </source>
</evidence>
<proteinExistence type="predicted"/>
<name>A0ABW8V8F7_9PROT</name>
<accession>A0ABW8V8F7</accession>
<reference evidence="1 2" key="1">
    <citation type="submission" date="2024-11" db="EMBL/GenBank/DDBJ databases">
        <title>Draft genome sequences of two bacteria associated to sugarcane roots in Colombia.</title>
        <authorList>
            <person name="Pardo-Diaz S."/>
            <person name="Masmela-Mendoza J."/>
            <person name="Delgadillo-Duran P."/>
            <person name="Bautista E.J."/>
            <person name="Rojas-Tapias D.F."/>
        </authorList>
    </citation>
    <scope>NUCLEOTIDE SEQUENCE [LARGE SCALE GENOMIC DNA]</scope>
    <source>
        <strain evidence="1 2">Ap18</strain>
    </source>
</reference>
<sequence>MHSGLNSSKYPHILRQSRISFAWIEKGVHMKTFILSDDAMGRPSAVLPAPTTTFTIVLSPGQAKTAPVPTGARVVLFSASAPFWARIGETAAVPTADVLDGNGPEANPVARALEGASLIGLAAASACAVSLSFYR</sequence>
<organism evidence="1 2">
    <name type="scientific">Azospirillum argentinense</name>
    <dbReference type="NCBI Taxonomy" id="2970906"/>
    <lineage>
        <taxon>Bacteria</taxon>
        <taxon>Pseudomonadati</taxon>
        <taxon>Pseudomonadota</taxon>
        <taxon>Alphaproteobacteria</taxon>
        <taxon>Rhodospirillales</taxon>
        <taxon>Azospirillaceae</taxon>
        <taxon>Azospirillum</taxon>
    </lineage>
</organism>
<evidence type="ECO:0000313" key="1">
    <source>
        <dbReference type="EMBL" id="MFL7902646.1"/>
    </source>
</evidence>
<evidence type="ECO:0000313" key="2">
    <source>
        <dbReference type="Proteomes" id="UP001628281"/>
    </source>
</evidence>
<gene>
    <name evidence="1" type="ORF">ACJ41P_16050</name>
</gene>
<dbReference type="EMBL" id="JBJLSN010000021">
    <property type="protein sequence ID" value="MFL7902646.1"/>
    <property type="molecule type" value="Genomic_DNA"/>
</dbReference>
<dbReference type="RefSeq" id="WP_201044034.1">
    <property type="nucleotide sequence ID" value="NZ_JBJLSN010000021.1"/>
</dbReference>
<protein>
    <recommendedName>
        <fullName evidence="3">DUF2190 family protein</fullName>
    </recommendedName>
</protein>